<name>A0A372IR01_9BACT</name>
<dbReference type="NCBIfam" id="TIGR03353">
    <property type="entry name" value="VI_chp_4"/>
    <property type="match status" value="1"/>
</dbReference>
<dbReference type="AlphaFoldDB" id="A0A372IR01"/>
<dbReference type="EMBL" id="QVQT01000002">
    <property type="protein sequence ID" value="RFU17336.1"/>
    <property type="molecule type" value="Genomic_DNA"/>
</dbReference>
<dbReference type="Pfam" id="PF05936">
    <property type="entry name" value="T6SS_VasE"/>
    <property type="match status" value="1"/>
</dbReference>
<proteinExistence type="predicted"/>
<dbReference type="Proteomes" id="UP000264702">
    <property type="component" value="Unassembled WGS sequence"/>
</dbReference>
<accession>A0A372IR01</accession>
<dbReference type="RefSeq" id="WP_117298084.1">
    <property type="nucleotide sequence ID" value="NZ_QVQT02000002.1"/>
</dbReference>
<gene>
    <name evidence="1" type="primary">tssK</name>
    <name evidence="1" type="ORF">D0Y96_04010</name>
</gene>
<organism evidence="1 2">
    <name type="scientific">Paracidobacterium acidisoli</name>
    <dbReference type="NCBI Taxonomy" id="2303751"/>
    <lineage>
        <taxon>Bacteria</taxon>
        <taxon>Pseudomonadati</taxon>
        <taxon>Acidobacteriota</taxon>
        <taxon>Terriglobia</taxon>
        <taxon>Terriglobales</taxon>
        <taxon>Acidobacteriaceae</taxon>
        <taxon>Paracidobacterium</taxon>
    </lineage>
</organism>
<evidence type="ECO:0000313" key="1">
    <source>
        <dbReference type="EMBL" id="RFU17336.1"/>
    </source>
</evidence>
<sequence length="450" mass="50785">MKFLSRVVWSEGMYLGPHHFQTQTRYFEDSIAFLVASLWHEPWGLLHLELDQKAIRNGNAVLLQASGIFPDGLPFELPGSDPSPAARNLTDVFPSTDASLLLYLTVPARRDNGFDCSLNGAGAGTRFSRMQRQLRDETNGMDEREVDLGQKNIQLRTEAELTQDMHSLPIARVLRDGRGHLIYDEEFIPVCLRISTSESLMLLLRRLVETLGEKSATIARGARHQGRFEAGTSALDVANYWFLHALHSALPAIQHLYITRRAHPEELFLELSRLAGSLCTFAVDSDPHNLPPYDHRDPGPVFRDLDAHIRRHLEIIVPSNTVTLTFQPTEPYIQEAEVLDERCLRRARWILGVRSSLGESDLLRLIPRLVKVCSARFVPELVRRALPGLTLTHLQVPPTAIRAEADMQYFAVETTGPCWEHILQTRRVGVYIPGEISQPEFDLTVIVEAS</sequence>
<dbReference type="PANTHER" id="PTHR35566:SF1">
    <property type="entry name" value="TYPE VI SECRETION SYSTEM BASEPLATE COMPONENT TSSK1"/>
    <property type="match status" value="1"/>
</dbReference>
<reference evidence="1 2" key="1">
    <citation type="submission" date="2018-08" db="EMBL/GenBank/DDBJ databases">
        <title>Acidipila sp. 4G-K13, an acidobacterium isolated from forest soil.</title>
        <authorList>
            <person name="Gao Z.-H."/>
            <person name="Qiu L.-H."/>
        </authorList>
    </citation>
    <scope>NUCLEOTIDE SEQUENCE [LARGE SCALE GENOMIC DNA]</scope>
    <source>
        <strain evidence="1 2">4G-K13</strain>
    </source>
</reference>
<dbReference type="OrthoDB" id="9775333at2"/>
<keyword evidence="2" id="KW-1185">Reference proteome</keyword>
<evidence type="ECO:0000313" key="2">
    <source>
        <dbReference type="Proteomes" id="UP000264702"/>
    </source>
</evidence>
<dbReference type="PANTHER" id="PTHR35566">
    <property type="entry name" value="BLR3599 PROTEIN"/>
    <property type="match status" value="1"/>
</dbReference>
<protein>
    <submittedName>
        <fullName evidence="1">Type VI secretion system baseplate subunit TssK</fullName>
    </submittedName>
</protein>
<dbReference type="InterPro" id="IPR010263">
    <property type="entry name" value="T6SS_TssK"/>
</dbReference>
<comment type="caution">
    <text evidence="1">The sequence shown here is derived from an EMBL/GenBank/DDBJ whole genome shotgun (WGS) entry which is preliminary data.</text>
</comment>